<dbReference type="PANTHER" id="PTHR45820">
    <property type="entry name" value="FI23527P1"/>
    <property type="match status" value="1"/>
</dbReference>
<keyword evidence="6 9" id="KW-1133">Transmembrane helix</keyword>
<keyword evidence="5" id="KW-0862">Zinc</keyword>
<evidence type="ECO:0000256" key="4">
    <source>
        <dbReference type="ARBA" id="ARBA00022692"/>
    </source>
</evidence>
<keyword evidence="3" id="KW-0813">Transport</keyword>
<dbReference type="InterPro" id="IPR058533">
    <property type="entry name" value="Cation_efflux_TM"/>
</dbReference>
<dbReference type="PANTHER" id="PTHR45820:SF5">
    <property type="entry name" value="DIFFUSION FACILITATOR FAMILY METAL ION TRANSPORTER, PUTATIVE-RELATED"/>
    <property type="match status" value="1"/>
</dbReference>
<dbReference type="Pfam" id="PF16916">
    <property type="entry name" value="ZT_dimer"/>
    <property type="match status" value="1"/>
</dbReference>
<reference evidence="12 13" key="1">
    <citation type="submission" date="2024-01" db="EMBL/GenBank/DDBJ databases">
        <title>A draft genome for the cacao thread blight pathogen Marasmiellus scandens.</title>
        <authorList>
            <person name="Baruah I.K."/>
            <person name="Leung J."/>
            <person name="Bukari Y."/>
            <person name="Amoako-Attah I."/>
            <person name="Meinhardt L.W."/>
            <person name="Bailey B.A."/>
            <person name="Cohen S.P."/>
        </authorList>
    </citation>
    <scope>NUCLEOTIDE SEQUENCE [LARGE SCALE GENOMIC DNA]</scope>
    <source>
        <strain evidence="12 13">GH-19</strain>
    </source>
</reference>
<comment type="subcellular location">
    <subcellularLocation>
        <location evidence="1">Membrane</location>
        <topology evidence="1">Multi-pass membrane protein</topology>
    </subcellularLocation>
</comment>
<dbReference type="Pfam" id="PF01545">
    <property type="entry name" value="Cation_efflux"/>
    <property type="match status" value="1"/>
</dbReference>
<evidence type="ECO:0000256" key="5">
    <source>
        <dbReference type="ARBA" id="ARBA00022833"/>
    </source>
</evidence>
<evidence type="ECO:0000256" key="3">
    <source>
        <dbReference type="ARBA" id="ARBA00022448"/>
    </source>
</evidence>
<evidence type="ECO:0000259" key="11">
    <source>
        <dbReference type="Pfam" id="PF16916"/>
    </source>
</evidence>
<comment type="caution">
    <text evidence="12">The sequence shown here is derived from an EMBL/GenBank/DDBJ whole genome shotgun (WGS) entry which is preliminary data.</text>
</comment>
<organism evidence="12 13">
    <name type="scientific">Marasmiellus scandens</name>
    <dbReference type="NCBI Taxonomy" id="2682957"/>
    <lineage>
        <taxon>Eukaryota</taxon>
        <taxon>Fungi</taxon>
        <taxon>Dikarya</taxon>
        <taxon>Basidiomycota</taxon>
        <taxon>Agaricomycotina</taxon>
        <taxon>Agaricomycetes</taxon>
        <taxon>Agaricomycetidae</taxon>
        <taxon>Agaricales</taxon>
        <taxon>Marasmiineae</taxon>
        <taxon>Omphalotaceae</taxon>
        <taxon>Marasmiellus</taxon>
    </lineage>
</organism>
<evidence type="ECO:0000313" key="13">
    <source>
        <dbReference type="Proteomes" id="UP001498398"/>
    </source>
</evidence>
<keyword evidence="7 9" id="KW-0472">Membrane</keyword>
<feature type="transmembrane region" description="Helical" evidence="9">
    <location>
        <begin position="308"/>
        <end position="333"/>
    </location>
</feature>
<protein>
    <recommendedName>
        <fullName evidence="14">CDF zinc transporter</fullName>
    </recommendedName>
</protein>
<dbReference type="InterPro" id="IPR036837">
    <property type="entry name" value="Cation_efflux_CTD_sf"/>
</dbReference>
<feature type="transmembrane region" description="Helical" evidence="9">
    <location>
        <begin position="183"/>
        <end position="204"/>
    </location>
</feature>
<feature type="domain" description="Cation efflux protein transmembrane" evidence="10">
    <location>
        <begin position="116"/>
        <end position="371"/>
    </location>
</feature>
<evidence type="ECO:0008006" key="14">
    <source>
        <dbReference type="Google" id="ProtNLM"/>
    </source>
</evidence>
<dbReference type="Proteomes" id="UP001498398">
    <property type="component" value="Unassembled WGS sequence"/>
</dbReference>
<feature type="compositionally biased region" description="Polar residues" evidence="8">
    <location>
        <begin position="472"/>
        <end position="488"/>
    </location>
</feature>
<sequence length="529" mass="56864">MECPGSPTACLLTIQHPKYRTSVQLIFLKGAESVAVNARSLPGHGQCFSFPSPFRTIGSETEESTISYQITPWTALLLCRLLYTNKDHKLVPLLLSSLQVLSFRTSIMQITTRLGIVLAISLTFFAAEIAVGFKTKSLALVADAFHYLNDVVAYAIAYAAAYLQQHGKHTSQFTYAFNRAELVGAFFNGVFLLALGLSIALQSLERFVNIQEIDNPMLVMIIGCIGLVLNAASALVVGHQHPGHSHGHGADSHENDHDHDHGIELDSASNAGLIPPSAANEARAVHADHYHTLEPAAIRPPAGSNIGLVGVLIHVLGDAVNNLAVIIAAVLIWKLHTHARFYADPAVSLGISLIIFASAVPLTKKCGRILLEAVPIHLDLEKIRNDILSLPDVLSIHDLHVWHLSQSDILASLHVCVATETSMSEWSRIESHIQQCFAAYGVKHVTISPELPHPAPYLISPSHSQGKGIGSPNRSQSGMDVGMSTSVEPSEEAHGTCGIPIPEKEGFGCSMGKMKKRVSSQGPDGSGQV</sequence>
<dbReference type="Gene3D" id="1.20.1510.10">
    <property type="entry name" value="Cation efflux protein transmembrane domain"/>
    <property type="match status" value="1"/>
</dbReference>
<feature type="transmembrane region" description="Helical" evidence="9">
    <location>
        <begin position="145"/>
        <end position="163"/>
    </location>
</feature>
<feature type="compositionally biased region" description="Basic and acidic residues" evidence="8">
    <location>
        <begin position="248"/>
        <end position="262"/>
    </location>
</feature>
<evidence type="ECO:0000256" key="1">
    <source>
        <dbReference type="ARBA" id="ARBA00004141"/>
    </source>
</evidence>
<dbReference type="InterPro" id="IPR002524">
    <property type="entry name" value="Cation_efflux"/>
</dbReference>
<keyword evidence="13" id="KW-1185">Reference proteome</keyword>
<feature type="transmembrane region" description="Helical" evidence="9">
    <location>
        <begin position="345"/>
        <end position="362"/>
    </location>
</feature>
<dbReference type="Gene3D" id="3.30.70.1350">
    <property type="entry name" value="Cation efflux protein, cytoplasmic domain"/>
    <property type="match status" value="1"/>
</dbReference>
<dbReference type="SUPFAM" id="SSF160240">
    <property type="entry name" value="Cation efflux protein cytoplasmic domain-like"/>
    <property type="match status" value="1"/>
</dbReference>
<evidence type="ECO:0000259" key="10">
    <source>
        <dbReference type="Pfam" id="PF01545"/>
    </source>
</evidence>
<dbReference type="SUPFAM" id="SSF161111">
    <property type="entry name" value="Cation efflux protein transmembrane domain-like"/>
    <property type="match status" value="1"/>
</dbReference>
<feature type="transmembrane region" description="Helical" evidence="9">
    <location>
        <begin position="114"/>
        <end position="133"/>
    </location>
</feature>
<feature type="region of interest" description="Disordered" evidence="8">
    <location>
        <begin position="240"/>
        <end position="262"/>
    </location>
</feature>
<evidence type="ECO:0000256" key="8">
    <source>
        <dbReference type="SAM" id="MobiDB-lite"/>
    </source>
</evidence>
<feature type="domain" description="Cation efflux protein cytoplasmic" evidence="11">
    <location>
        <begin position="378"/>
        <end position="447"/>
    </location>
</feature>
<dbReference type="EMBL" id="JBANRG010000073">
    <property type="protein sequence ID" value="KAK7439358.1"/>
    <property type="molecule type" value="Genomic_DNA"/>
</dbReference>
<comment type="similarity">
    <text evidence="2">Belongs to the cation diffusion facilitator (CDF) transporter (TC 2.A.4) family. SLC30A subfamily.</text>
</comment>
<evidence type="ECO:0000256" key="6">
    <source>
        <dbReference type="ARBA" id="ARBA00022989"/>
    </source>
</evidence>
<feature type="region of interest" description="Disordered" evidence="8">
    <location>
        <begin position="458"/>
        <end position="529"/>
    </location>
</feature>
<proteinExistence type="inferred from homology"/>
<keyword evidence="4 9" id="KW-0812">Transmembrane</keyword>
<dbReference type="NCBIfam" id="TIGR01297">
    <property type="entry name" value="CDF"/>
    <property type="match status" value="1"/>
</dbReference>
<gene>
    <name evidence="12" type="ORF">VKT23_017583</name>
</gene>
<evidence type="ECO:0000256" key="7">
    <source>
        <dbReference type="ARBA" id="ARBA00023136"/>
    </source>
</evidence>
<name>A0ABR1IVQ6_9AGAR</name>
<accession>A0ABR1IVQ6</accession>
<dbReference type="InterPro" id="IPR027470">
    <property type="entry name" value="Cation_efflux_CTD"/>
</dbReference>
<dbReference type="InterPro" id="IPR027469">
    <property type="entry name" value="Cation_efflux_TMD_sf"/>
</dbReference>
<evidence type="ECO:0000256" key="9">
    <source>
        <dbReference type="SAM" id="Phobius"/>
    </source>
</evidence>
<evidence type="ECO:0000313" key="12">
    <source>
        <dbReference type="EMBL" id="KAK7439358.1"/>
    </source>
</evidence>
<feature type="transmembrane region" description="Helical" evidence="9">
    <location>
        <begin position="216"/>
        <end position="237"/>
    </location>
</feature>
<evidence type="ECO:0000256" key="2">
    <source>
        <dbReference type="ARBA" id="ARBA00008873"/>
    </source>
</evidence>